<evidence type="ECO:0000256" key="2">
    <source>
        <dbReference type="SAM" id="MobiDB-lite"/>
    </source>
</evidence>
<comment type="caution">
    <text evidence="3">The sequence shown here is derived from an EMBL/GenBank/DDBJ whole genome shotgun (WGS) entry which is preliminary data.</text>
</comment>
<proteinExistence type="predicted"/>
<feature type="compositionally biased region" description="Polar residues" evidence="2">
    <location>
        <begin position="207"/>
        <end position="223"/>
    </location>
</feature>
<keyword evidence="4" id="KW-1185">Reference proteome</keyword>
<feature type="region of interest" description="Disordered" evidence="2">
    <location>
        <begin position="26"/>
        <end position="59"/>
    </location>
</feature>
<feature type="region of interest" description="Disordered" evidence="2">
    <location>
        <begin position="254"/>
        <end position="290"/>
    </location>
</feature>
<feature type="compositionally biased region" description="Basic and acidic residues" evidence="2">
    <location>
        <begin position="127"/>
        <end position="144"/>
    </location>
</feature>
<feature type="compositionally biased region" description="Acidic residues" evidence="2">
    <location>
        <begin position="268"/>
        <end position="286"/>
    </location>
</feature>
<feature type="region of interest" description="Disordered" evidence="2">
    <location>
        <begin position="207"/>
        <end position="237"/>
    </location>
</feature>
<evidence type="ECO:0000256" key="1">
    <source>
        <dbReference type="SAM" id="Coils"/>
    </source>
</evidence>
<feature type="region of interest" description="Disordered" evidence="2">
    <location>
        <begin position="1"/>
        <end position="20"/>
    </location>
</feature>
<gene>
    <name evidence="3" type="ORF">M9Y10_020317</name>
</gene>
<feature type="compositionally biased region" description="Basic and acidic residues" evidence="2">
    <location>
        <begin position="81"/>
        <end position="96"/>
    </location>
</feature>
<feature type="region of interest" description="Disordered" evidence="2">
    <location>
        <begin position="76"/>
        <end position="106"/>
    </location>
</feature>
<dbReference type="PANTHER" id="PTHR47026:SF2">
    <property type="entry name" value="FLAGELLAR ASSOCIATED PROTEIN"/>
    <property type="match status" value="1"/>
</dbReference>
<accession>A0ABR2HH05</accession>
<feature type="region of interest" description="Disordered" evidence="2">
    <location>
        <begin position="118"/>
        <end position="154"/>
    </location>
</feature>
<evidence type="ECO:0000313" key="4">
    <source>
        <dbReference type="Proteomes" id="UP001470230"/>
    </source>
</evidence>
<dbReference type="EMBL" id="JAPFFF010000029">
    <property type="protein sequence ID" value="KAK8846309.1"/>
    <property type="molecule type" value="Genomic_DNA"/>
</dbReference>
<feature type="compositionally biased region" description="Polar residues" evidence="2">
    <location>
        <begin position="254"/>
        <end position="265"/>
    </location>
</feature>
<reference evidence="3 4" key="1">
    <citation type="submission" date="2024-04" db="EMBL/GenBank/DDBJ databases">
        <title>Tritrichomonas musculus Genome.</title>
        <authorList>
            <person name="Alves-Ferreira E."/>
            <person name="Grigg M."/>
            <person name="Lorenzi H."/>
            <person name="Galac M."/>
        </authorList>
    </citation>
    <scope>NUCLEOTIDE SEQUENCE [LARGE SCALE GENOMIC DNA]</scope>
    <source>
        <strain evidence="3 4">EAF2021</strain>
    </source>
</reference>
<feature type="compositionally biased region" description="Basic and acidic residues" evidence="2">
    <location>
        <begin position="37"/>
        <end position="46"/>
    </location>
</feature>
<sequence length="615" mass="69835">MASKEDKSQQKSQSGSLESIKKGFAPLFSGGAANESNSDKNTKSKDAQSNLSNDGGSLKLPNLLGNIQSVFSESIGAASKSAKEKEGKDQNDEKKNNSLPIQKLDDVMKTVIIQANDEIQIQAKSSRKSEDQKDKKDQKNEIAKHGRSGSLTLDLGKPLEEVTLVIHESIKSKSSRETDPQSKENVEQPKIENVLFQACETINDSVKKNASSKNLISNETQTQAEEEEKGEVKENKGELEKYIEDNILITLINHKSTAGTQTDPNCMSEEEEEEANEDDENNDDDIPPIQVTKYSPEELHEALQKQITTQQLPPQEMREAVVDYARKQSIFKLMEEDYDTASKIDDAIAANIQSLKDDHHNIEADMLNNHLKHRLSEAESSKSSLQDQWRKKIRSFKESEENELQKIAERHEQERRLFESHWSQSATLMPFSKPSPSLLQLRSMQKAFALSHDFTNARKLKISAERKQKEESIEASKKASKSMRKEYQNLVNKQQKEISCFNELSNRKLGLLEAQRDTELRINENVRFQLASRVNKSRLIKKPMVMTPYATVKVDVRSASVTPMTYRTRSQFANYRQSVDMKMLDVKINDLHSIMKPLTPAVQKNQKKQKSPKKK</sequence>
<evidence type="ECO:0008006" key="5">
    <source>
        <dbReference type="Google" id="ProtNLM"/>
    </source>
</evidence>
<dbReference type="PANTHER" id="PTHR47026">
    <property type="entry name" value="PIGMENTOSA GTPASE REGULATOR-LIKE PROTEIN, PUTATIVE-RELATED"/>
    <property type="match status" value="1"/>
</dbReference>
<organism evidence="3 4">
    <name type="scientific">Tritrichomonas musculus</name>
    <dbReference type="NCBI Taxonomy" id="1915356"/>
    <lineage>
        <taxon>Eukaryota</taxon>
        <taxon>Metamonada</taxon>
        <taxon>Parabasalia</taxon>
        <taxon>Tritrichomonadida</taxon>
        <taxon>Tritrichomonadidae</taxon>
        <taxon>Tritrichomonas</taxon>
    </lineage>
</organism>
<feature type="compositionally biased region" description="Basic and acidic residues" evidence="2">
    <location>
        <begin position="169"/>
        <end position="190"/>
    </location>
</feature>
<dbReference type="Proteomes" id="UP001470230">
    <property type="component" value="Unassembled WGS sequence"/>
</dbReference>
<protein>
    <recommendedName>
        <fullName evidence="5">DUF4201 domain-containing protein</fullName>
    </recommendedName>
</protein>
<evidence type="ECO:0000313" key="3">
    <source>
        <dbReference type="EMBL" id="KAK8846309.1"/>
    </source>
</evidence>
<feature type="region of interest" description="Disordered" evidence="2">
    <location>
        <begin position="169"/>
        <end position="191"/>
    </location>
</feature>
<keyword evidence="1" id="KW-0175">Coiled coil</keyword>
<feature type="coiled-coil region" evidence="1">
    <location>
        <begin position="368"/>
        <end position="417"/>
    </location>
</feature>
<name>A0ABR2HH05_9EUKA</name>